<dbReference type="eggNOG" id="arCOG02284">
    <property type="taxonomic scope" value="Archaea"/>
</dbReference>
<dbReference type="InParanoid" id="G0EHD5"/>
<dbReference type="Proteomes" id="UP000001037">
    <property type="component" value="Chromosome"/>
</dbReference>
<keyword evidence="2" id="KW-1185">Reference proteome</keyword>
<reference evidence="1 2" key="1">
    <citation type="journal article" date="2011" name="Stand. Genomic Sci.">
        <title>Complete genome sequence of the hyperthermophilic chemolithoautotroph Pyrolobus fumarii type strain (1A).</title>
        <authorList>
            <person name="Anderson I."/>
            <person name="Goker M."/>
            <person name="Nolan M."/>
            <person name="Lucas S."/>
            <person name="Hammon N."/>
            <person name="Deshpande S."/>
            <person name="Cheng J.F."/>
            <person name="Tapia R."/>
            <person name="Han C."/>
            <person name="Goodwin L."/>
            <person name="Pitluck S."/>
            <person name="Huntemann M."/>
            <person name="Liolios K."/>
            <person name="Ivanova N."/>
            <person name="Pagani I."/>
            <person name="Mavromatis K."/>
            <person name="Ovchinikova G."/>
            <person name="Pati A."/>
            <person name="Chen A."/>
            <person name="Palaniappan K."/>
            <person name="Land M."/>
            <person name="Hauser L."/>
            <person name="Brambilla E.M."/>
            <person name="Huber H."/>
            <person name="Yasawong M."/>
            <person name="Rohde M."/>
            <person name="Spring S."/>
            <person name="Abt B."/>
            <person name="Sikorski J."/>
            <person name="Wirth R."/>
            <person name="Detter J.C."/>
            <person name="Woyke T."/>
            <person name="Bristow J."/>
            <person name="Eisen J.A."/>
            <person name="Markowitz V."/>
            <person name="Hugenholtz P."/>
            <person name="Kyrpides N.C."/>
            <person name="Klenk H.P."/>
            <person name="Lapidus A."/>
        </authorList>
    </citation>
    <scope>NUCLEOTIDE SEQUENCE [LARGE SCALE GENOMIC DNA]</scope>
    <source>
        <strain evidence="2">DSM 11204 / 1A</strain>
    </source>
</reference>
<evidence type="ECO:0000313" key="1">
    <source>
        <dbReference type="EMBL" id="AEM38510.1"/>
    </source>
</evidence>
<evidence type="ECO:0000313" key="2">
    <source>
        <dbReference type="Proteomes" id="UP000001037"/>
    </source>
</evidence>
<dbReference type="Pfam" id="PF09826">
    <property type="entry name" value="Beta_propel"/>
    <property type="match status" value="1"/>
</dbReference>
<dbReference type="HOGENOM" id="CLU_456082_0_0_2"/>
<gene>
    <name evidence="1" type="ordered locus">Pyrfu_0641</name>
</gene>
<protein>
    <recommendedName>
        <fullName evidence="3">Beta propeller domain protein</fullName>
    </recommendedName>
</protein>
<dbReference type="AlphaFoldDB" id="G0EHD5"/>
<proteinExistence type="predicted"/>
<dbReference type="STRING" id="694429.Pyrfu_0641"/>
<evidence type="ECO:0008006" key="3">
    <source>
        <dbReference type="Google" id="ProtNLM"/>
    </source>
</evidence>
<dbReference type="InterPro" id="IPR019198">
    <property type="entry name" value="Beta_propeller_containing"/>
</dbReference>
<dbReference type="EMBL" id="CP002838">
    <property type="protein sequence ID" value="AEM38510.1"/>
    <property type="molecule type" value="Genomic_DNA"/>
</dbReference>
<organism evidence="1 2">
    <name type="scientific">Pyrolobus fumarii (strain DSM 11204 / 1A)</name>
    <dbReference type="NCBI Taxonomy" id="694429"/>
    <lineage>
        <taxon>Archaea</taxon>
        <taxon>Thermoproteota</taxon>
        <taxon>Thermoprotei</taxon>
        <taxon>Desulfurococcales</taxon>
        <taxon>Pyrodictiaceae</taxon>
        <taxon>Pyrolobus</taxon>
    </lineage>
</organism>
<dbReference type="InterPro" id="IPR011047">
    <property type="entry name" value="Quinoprotein_ADH-like_sf"/>
</dbReference>
<name>G0EHD5_PYRF1</name>
<sequence>MLSVMEKRLVLPAVIALVAAAAIVYLAAVSIPGGAPITPIETRVVTVTVTAEPVTPTQWSMAPSARIESGVVAPEVAKLLESITQPGVRGSPVLTTVVTAVEAVPLRAGVVGGYGAPGGETGTLVAIRGVDEIDTVKLIHDILYVARDGLVYRVNTTSLEPLEPLDPLGIARASWGKASISITLPEASISNITLPASIELRGILYTWDGIAALLDVRYEGIGVGRSWTGIIVYNNDGDVVCKTLIPGRLVDARSAHGLIWVETTSPLYTVMLVGGPQVTRAVAAYQPSIEVAVINATSCEASILRFNVTSSWRAPLLLVNASGRDAYLAFSGWGPKGSVKTVVVRLVYNGTLYAVNGAELDGLLPTNWLAAALLGDRLLLVLERKDGGFTLYMLDGETLETKASLEVPRFRERVHAIRLIDGYIYVVTYRNKDPLFVINVTNPDEPRLLGWRKGPGYDQILQPLWDGLVLGLGYTDEGSLRLRVYRIESNASLALVDELVLHKTWSSVLSRPEAYRYLAIARGAIGYPVYTPEGPKGEKVLLARIDNEGHIEAYKLLVGLRAVGSLDKLYVISEGKVSVVDAATLSVKGEASLSPSSP</sequence>
<dbReference type="KEGG" id="pfm:Pyrfu_0641"/>
<accession>G0EHD5</accession>
<dbReference type="SUPFAM" id="SSF50998">
    <property type="entry name" value="Quinoprotein alcohol dehydrogenase-like"/>
    <property type="match status" value="1"/>
</dbReference>